<dbReference type="PANTHER" id="PTHR36573">
    <property type="entry name" value="INTERMEMBRANE PHOSPHOLIPID TRANSPORT SYSTEM BINDING PROTEIN MLAC"/>
    <property type="match status" value="1"/>
</dbReference>
<feature type="chain" id="PRO_5009614070" evidence="1">
    <location>
        <begin position="21"/>
        <end position="219"/>
    </location>
</feature>
<organism evidence="2 3">
    <name type="scientific">Francisella frigiditurris</name>
    <dbReference type="NCBI Taxonomy" id="1542390"/>
    <lineage>
        <taxon>Bacteria</taxon>
        <taxon>Pseudomonadati</taxon>
        <taxon>Pseudomonadota</taxon>
        <taxon>Gammaproteobacteria</taxon>
        <taxon>Thiotrichales</taxon>
        <taxon>Francisellaceae</taxon>
        <taxon>Francisella</taxon>
    </lineage>
</organism>
<dbReference type="AlphaFoldDB" id="A0A1J0KV54"/>
<dbReference type="Gene3D" id="3.10.450.710">
    <property type="entry name" value="Tgt2/MlaC"/>
    <property type="match status" value="1"/>
</dbReference>
<dbReference type="Pfam" id="PF05494">
    <property type="entry name" value="MlaC"/>
    <property type="match status" value="1"/>
</dbReference>
<keyword evidence="3" id="KW-1185">Reference proteome</keyword>
<feature type="signal peptide" evidence="1">
    <location>
        <begin position="1"/>
        <end position="20"/>
    </location>
</feature>
<evidence type="ECO:0000256" key="1">
    <source>
        <dbReference type="SAM" id="SignalP"/>
    </source>
</evidence>
<dbReference type="OrthoDB" id="9787053at2"/>
<sequence length="219" mass="24991">MLRKLNTLIFLLLTFFYAFADETNAGNPVDLLNKTVVSTQDELIENSAEYQKDPYKLLELIKQNIVPIVAADVVAQIVVGNDKWNKATPEEKKEFIDLTTEMLTFTYAKNVAYAGRYKVTLYPFTSDEWKIKAVAIVNGKITNTNNGQSSELAIKLFKKDNQWKIYDINVAGVSILETYKPQFKSYNNVAEMNEAVKKTIQKIKEKSYPELLKDKNAEV</sequence>
<protein>
    <submittedName>
        <fullName evidence="2">Toluene tolerance, Ttg2 family protein</fullName>
    </submittedName>
</protein>
<dbReference type="STRING" id="1542390.KX01_122"/>
<dbReference type="EMBL" id="CP009654">
    <property type="protein sequence ID" value="APC97510.1"/>
    <property type="molecule type" value="Genomic_DNA"/>
</dbReference>
<proteinExistence type="predicted"/>
<evidence type="ECO:0000313" key="2">
    <source>
        <dbReference type="EMBL" id="APC97510.1"/>
    </source>
</evidence>
<dbReference type="KEGG" id="frc:KX01_122"/>
<dbReference type="RefSeq" id="WP_071663151.1">
    <property type="nucleotide sequence ID" value="NZ_CP009654.1"/>
</dbReference>
<dbReference type="PANTHER" id="PTHR36573:SF1">
    <property type="entry name" value="INTERMEMBRANE PHOSPHOLIPID TRANSPORT SYSTEM BINDING PROTEIN MLAC"/>
    <property type="match status" value="1"/>
</dbReference>
<gene>
    <name evidence="2" type="ORF">KX01_122</name>
</gene>
<dbReference type="InterPro" id="IPR042245">
    <property type="entry name" value="Tgt2/MlaC_sf"/>
</dbReference>
<evidence type="ECO:0000313" key="3">
    <source>
        <dbReference type="Proteomes" id="UP000182521"/>
    </source>
</evidence>
<accession>A0A1J0KV54</accession>
<dbReference type="InterPro" id="IPR008869">
    <property type="entry name" value="MlaC/ttg2D"/>
</dbReference>
<dbReference type="Proteomes" id="UP000182521">
    <property type="component" value="Chromosome"/>
</dbReference>
<keyword evidence="1" id="KW-0732">Signal</keyword>
<reference evidence="3" key="1">
    <citation type="submission" date="2014-10" db="EMBL/GenBank/DDBJ databases">
        <authorList>
            <person name="Kuske C.R."/>
            <person name="Challacombe J.F."/>
            <person name="Daligault H.E."/>
            <person name="Davenport K.W."/>
            <person name="Johnson S.L."/>
            <person name="Siddaramappa S."/>
            <person name="Petersen J.M."/>
        </authorList>
    </citation>
    <scope>NUCLEOTIDE SEQUENCE [LARGE SCALE GENOMIC DNA]</scope>
    <source>
        <strain evidence="3">CA97-1460</strain>
    </source>
</reference>
<name>A0A1J0KV54_9GAMM</name>